<dbReference type="InterPro" id="IPR052362">
    <property type="entry name" value="HTH-GbsR_regulator"/>
</dbReference>
<gene>
    <name evidence="5" type="ORF">GCM10007977_044540</name>
</gene>
<evidence type="ECO:0000256" key="3">
    <source>
        <dbReference type="ARBA" id="ARBA00023163"/>
    </source>
</evidence>
<feature type="domain" description="HTH marR-type" evidence="4">
    <location>
        <begin position="23"/>
        <end position="82"/>
    </location>
</feature>
<dbReference type="PANTHER" id="PTHR38465">
    <property type="entry name" value="HTH-TYPE TRANSCRIPTIONAL REGULATOR MJ1563-RELATED"/>
    <property type="match status" value="1"/>
</dbReference>
<keyword evidence="3" id="KW-0804">Transcription</keyword>
<dbReference type="GO" id="GO:0003677">
    <property type="term" value="F:DNA binding"/>
    <property type="evidence" value="ECO:0007669"/>
    <property type="project" value="UniProtKB-KW"/>
</dbReference>
<dbReference type="Pfam" id="PF12802">
    <property type="entry name" value="MarR_2"/>
    <property type="match status" value="1"/>
</dbReference>
<dbReference type="RefSeq" id="WP_190251830.1">
    <property type="nucleotide sequence ID" value="NZ_BMPI01000021.1"/>
</dbReference>
<keyword evidence="2" id="KW-0238">DNA-binding</keyword>
<keyword evidence="1" id="KW-0805">Transcription regulation</keyword>
<evidence type="ECO:0000313" key="6">
    <source>
        <dbReference type="Proteomes" id="UP000642070"/>
    </source>
</evidence>
<proteinExistence type="predicted"/>
<evidence type="ECO:0000256" key="2">
    <source>
        <dbReference type="ARBA" id="ARBA00023125"/>
    </source>
</evidence>
<dbReference type="InterPro" id="IPR036388">
    <property type="entry name" value="WH-like_DNA-bd_sf"/>
</dbReference>
<comment type="caution">
    <text evidence="5">The sequence shown here is derived from an EMBL/GenBank/DDBJ whole genome shotgun (WGS) entry which is preliminary data.</text>
</comment>
<dbReference type="GO" id="GO:0003700">
    <property type="term" value="F:DNA-binding transcription factor activity"/>
    <property type="evidence" value="ECO:0007669"/>
    <property type="project" value="InterPro"/>
</dbReference>
<evidence type="ECO:0000313" key="5">
    <source>
        <dbReference type="EMBL" id="GGM38126.1"/>
    </source>
</evidence>
<reference evidence="5" key="2">
    <citation type="submission" date="2020-09" db="EMBL/GenBank/DDBJ databases">
        <authorList>
            <person name="Sun Q."/>
            <person name="Ohkuma M."/>
        </authorList>
    </citation>
    <scope>NUCLEOTIDE SEQUENCE</scope>
    <source>
        <strain evidence="5">JCM 19831</strain>
    </source>
</reference>
<dbReference type="SUPFAM" id="SSF46785">
    <property type="entry name" value="Winged helix' DNA-binding domain"/>
    <property type="match status" value="1"/>
</dbReference>
<dbReference type="InterPro" id="IPR000835">
    <property type="entry name" value="HTH_MarR-typ"/>
</dbReference>
<dbReference type="InterPro" id="IPR036390">
    <property type="entry name" value="WH_DNA-bd_sf"/>
</dbReference>
<evidence type="ECO:0000259" key="4">
    <source>
        <dbReference type="Pfam" id="PF12802"/>
    </source>
</evidence>
<dbReference type="PANTHER" id="PTHR38465:SF2">
    <property type="entry name" value="HTH-TYPE TRANSCRIPTIONAL REGULATOR MMPR5"/>
    <property type="match status" value="1"/>
</dbReference>
<dbReference type="AlphaFoldDB" id="A0A917TVZ9"/>
<protein>
    <submittedName>
        <fullName evidence="5">MarR family transcriptional regulator</fullName>
    </submittedName>
</protein>
<dbReference type="EMBL" id="BMPI01000021">
    <property type="protein sequence ID" value="GGM38126.1"/>
    <property type="molecule type" value="Genomic_DNA"/>
</dbReference>
<name>A0A917TVZ9_9ACTN</name>
<keyword evidence="6" id="KW-1185">Reference proteome</keyword>
<evidence type="ECO:0000256" key="1">
    <source>
        <dbReference type="ARBA" id="ARBA00023015"/>
    </source>
</evidence>
<reference evidence="5" key="1">
    <citation type="journal article" date="2014" name="Int. J. Syst. Evol. Microbiol.">
        <title>Complete genome sequence of Corynebacterium casei LMG S-19264T (=DSM 44701T), isolated from a smear-ripened cheese.</title>
        <authorList>
            <consortium name="US DOE Joint Genome Institute (JGI-PGF)"/>
            <person name="Walter F."/>
            <person name="Albersmeier A."/>
            <person name="Kalinowski J."/>
            <person name="Ruckert C."/>
        </authorList>
    </citation>
    <scope>NUCLEOTIDE SEQUENCE</scope>
    <source>
        <strain evidence="5">JCM 19831</strain>
    </source>
</reference>
<sequence>MERDPATVSPYIERFAVAFTDAGMPRMPSRVLSALLATDSGRRTAAELATMLKASPAAISGAVRYLIQVHMVVREREPGTRRDVFHVHNDVWYEAIFHREMLLDRWAATFRDAANAFDPTTPAGRRANTTAQFFEFLIDEMPAMLDRWKQHRATMQERETLTAQTAQTAGR</sequence>
<accession>A0A917TVZ9</accession>
<organism evidence="5 6">
    <name type="scientific">Dactylosporangium sucinum</name>
    <dbReference type="NCBI Taxonomy" id="1424081"/>
    <lineage>
        <taxon>Bacteria</taxon>
        <taxon>Bacillati</taxon>
        <taxon>Actinomycetota</taxon>
        <taxon>Actinomycetes</taxon>
        <taxon>Micromonosporales</taxon>
        <taxon>Micromonosporaceae</taxon>
        <taxon>Dactylosporangium</taxon>
    </lineage>
</organism>
<dbReference type="Gene3D" id="1.10.10.10">
    <property type="entry name" value="Winged helix-like DNA-binding domain superfamily/Winged helix DNA-binding domain"/>
    <property type="match status" value="1"/>
</dbReference>
<dbReference type="Proteomes" id="UP000642070">
    <property type="component" value="Unassembled WGS sequence"/>
</dbReference>